<comment type="catalytic activity">
    <reaction evidence="1">
        <text>Hydrolysis of Pro-|-Xaa &gt;&gt; Ala-|-Xaa in oligopeptides.</text>
        <dbReference type="EC" id="3.4.21.26"/>
    </reaction>
</comment>
<dbReference type="EMBL" id="JADGJQ010000001">
    <property type="protein sequence ID" value="KAJ3185522.1"/>
    <property type="molecule type" value="Genomic_DNA"/>
</dbReference>
<dbReference type="InterPro" id="IPR002471">
    <property type="entry name" value="Pept_S9_AS"/>
</dbReference>
<dbReference type="InterPro" id="IPR029058">
    <property type="entry name" value="AB_hydrolase_fold"/>
</dbReference>
<evidence type="ECO:0000259" key="8">
    <source>
        <dbReference type="Pfam" id="PF02897"/>
    </source>
</evidence>
<dbReference type="PROSITE" id="PS00708">
    <property type="entry name" value="PRO_ENDOPEP_SER"/>
    <property type="match status" value="1"/>
</dbReference>
<keyword evidence="10" id="KW-1185">Reference proteome</keyword>
<evidence type="ECO:0000256" key="3">
    <source>
        <dbReference type="ARBA" id="ARBA00022670"/>
    </source>
</evidence>
<dbReference type="InterPro" id="IPR001375">
    <property type="entry name" value="Peptidase_S9_cat"/>
</dbReference>
<dbReference type="Pfam" id="PF02897">
    <property type="entry name" value="Peptidase_S9_N"/>
    <property type="match status" value="1"/>
</dbReference>
<dbReference type="Proteomes" id="UP001212152">
    <property type="component" value="Unassembled WGS sequence"/>
</dbReference>
<dbReference type="InterPro" id="IPR051167">
    <property type="entry name" value="Prolyl_oligopep/macrocyclase"/>
</dbReference>
<dbReference type="InterPro" id="IPR023302">
    <property type="entry name" value="Pept_S9A_N"/>
</dbReference>
<keyword evidence="4 6" id="KW-0378">Hydrolase</keyword>
<dbReference type="FunFam" id="2.130.10.120:FF:000001">
    <property type="entry name" value="Prolyl endopeptidase"/>
    <property type="match status" value="1"/>
</dbReference>
<keyword evidence="3 6" id="KW-0645">Protease</keyword>
<dbReference type="InterPro" id="IPR002470">
    <property type="entry name" value="Peptidase_S9A"/>
</dbReference>
<sequence>MTSATDGPFKYPTLRRDETVDVLHGEKIADPYRWIEDPDSDETKAFVEAQNKLFFDFVEKNPNRAAFKEKLTNLWNYEKFGCPFRRGDYFYHFHNSGLQAQSVLYQQKDLDSPRTTFLDPNTLSDDGTVSLNTYGFSKSGKFLAYGLSGSGSDWVSIHVREAREGAPLDYEKEPLEWAKFTSLEWTHDDKGFFYNRYPQPASKTTDKGTETDSNKNAALYYHKLNTSQKEDCVVFKPDDPEHMIGSEVSDDGKYLIMTVNRSCDPERKLYLMEIHPAGKPIGPGAEIIKVVDNFEAEWDYLTNEGTVFWLQTTLKAPKRRIVKYDLANPDKGFEEVIAESEDVLTSSRVVDGDKLVLVYLHDVKHVARLHALQTGKPLEPKHLPLPLGSIIGSISGRKEDKELFYSFSSFTTPGSIFRFDFASGKETLFRETKVTGLKADLLETRQVFYESKDGTKVPMYIISRKDAPKDGSNVTMLYGYGGFNISVTPSFAVTWLTFIMHMKGVVAVANIRGGGEYGQKWYEAGRLKVKQNVFDDFQAAAKHLVKDGYTKPEKLAINGGSNGGLLVGACINQAPELFGCGVAEVGVMDMYRFHKFTIGHAWTSDYGNPEVKEDWEVLRKYSPVHNVKAQEYPAVLILTGSHDDRVVPGAHSHKFIATLQHVAKNNKKPLMERVETKAGHGAGKSTKQRIEEATDKFAFIGLTLGATWTE</sequence>
<comment type="caution">
    <text evidence="9">The sequence shown here is derived from an EMBL/GenBank/DDBJ whole genome shotgun (WGS) entry which is preliminary data.</text>
</comment>
<comment type="similarity">
    <text evidence="2 6">Belongs to the peptidase S9A family.</text>
</comment>
<evidence type="ECO:0000256" key="1">
    <source>
        <dbReference type="ARBA" id="ARBA00001070"/>
    </source>
</evidence>
<organism evidence="9 10">
    <name type="scientific">Geranomyces variabilis</name>
    <dbReference type="NCBI Taxonomy" id="109894"/>
    <lineage>
        <taxon>Eukaryota</taxon>
        <taxon>Fungi</taxon>
        <taxon>Fungi incertae sedis</taxon>
        <taxon>Chytridiomycota</taxon>
        <taxon>Chytridiomycota incertae sedis</taxon>
        <taxon>Chytridiomycetes</taxon>
        <taxon>Spizellomycetales</taxon>
        <taxon>Powellomycetaceae</taxon>
        <taxon>Geranomyces</taxon>
    </lineage>
</organism>
<evidence type="ECO:0000256" key="5">
    <source>
        <dbReference type="ARBA" id="ARBA00022825"/>
    </source>
</evidence>
<evidence type="ECO:0000313" key="9">
    <source>
        <dbReference type="EMBL" id="KAJ3185522.1"/>
    </source>
</evidence>
<reference evidence="9" key="1">
    <citation type="submission" date="2020-05" db="EMBL/GenBank/DDBJ databases">
        <title>Phylogenomic resolution of chytrid fungi.</title>
        <authorList>
            <person name="Stajich J.E."/>
            <person name="Amses K."/>
            <person name="Simmons R."/>
            <person name="Seto K."/>
            <person name="Myers J."/>
            <person name="Bonds A."/>
            <person name="Quandt C.A."/>
            <person name="Barry K."/>
            <person name="Liu P."/>
            <person name="Grigoriev I."/>
            <person name="Longcore J.E."/>
            <person name="James T.Y."/>
        </authorList>
    </citation>
    <scope>NUCLEOTIDE SEQUENCE</scope>
    <source>
        <strain evidence="9">JEL0379</strain>
    </source>
</reference>
<dbReference type="EC" id="3.4.21.-" evidence="6"/>
<feature type="domain" description="Peptidase S9A N-terminal" evidence="8">
    <location>
        <begin position="12"/>
        <end position="431"/>
    </location>
</feature>
<dbReference type="Gene3D" id="2.130.10.120">
    <property type="entry name" value="Prolyl oligopeptidase, N-terminal domain"/>
    <property type="match status" value="1"/>
</dbReference>
<proteinExistence type="inferred from homology"/>
<dbReference type="GO" id="GO:0005829">
    <property type="term" value="C:cytosol"/>
    <property type="evidence" value="ECO:0007669"/>
    <property type="project" value="TreeGrafter"/>
</dbReference>
<dbReference type="GO" id="GO:0070012">
    <property type="term" value="F:oligopeptidase activity"/>
    <property type="evidence" value="ECO:0007669"/>
    <property type="project" value="TreeGrafter"/>
</dbReference>
<evidence type="ECO:0000256" key="4">
    <source>
        <dbReference type="ARBA" id="ARBA00022801"/>
    </source>
</evidence>
<accession>A0AAD5TTZ6</accession>
<dbReference type="PRINTS" id="PR00862">
    <property type="entry name" value="PROLIGOPTASE"/>
</dbReference>
<dbReference type="Gene3D" id="3.40.50.1820">
    <property type="entry name" value="alpha/beta hydrolase"/>
    <property type="match status" value="1"/>
</dbReference>
<dbReference type="GO" id="GO:0004252">
    <property type="term" value="F:serine-type endopeptidase activity"/>
    <property type="evidence" value="ECO:0007669"/>
    <property type="project" value="UniProtKB-UniRule"/>
</dbReference>
<dbReference type="SUPFAM" id="SSF50993">
    <property type="entry name" value="Peptidase/esterase 'gauge' domain"/>
    <property type="match status" value="1"/>
</dbReference>
<keyword evidence="5 6" id="KW-0720">Serine protease</keyword>
<dbReference type="AlphaFoldDB" id="A0AAD5TTZ6"/>
<name>A0AAD5TTZ6_9FUNG</name>
<evidence type="ECO:0000256" key="6">
    <source>
        <dbReference type="RuleBase" id="RU368024"/>
    </source>
</evidence>
<evidence type="ECO:0000256" key="2">
    <source>
        <dbReference type="ARBA" id="ARBA00005228"/>
    </source>
</evidence>
<evidence type="ECO:0000259" key="7">
    <source>
        <dbReference type="Pfam" id="PF00326"/>
    </source>
</evidence>
<dbReference type="Pfam" id="PF00326">
    <property type="entry name" value="Peptidase_S9"/>
    <property type="match status" value="1"/>
</dbReference>
<dbReference type="GO" id="GO:0006508">
    <property type="term" value="P:proteolysis"/>
    <property type="evidence" value="ECO:0007669"/>
    <property type="project" value="UniProtKB-KW"/>
</dbReference>
<evidence type="ECO:0000313" key="10">
    <source>
        <dbReference type="Proteomes" id="UP001212152"/>
    </source>
</evidence>
<gene>
    <name evidence="9" type="ORF">HDU87_000145</name>
</gene>
<dbReference type="PANTHER" id="PTHR42881:SF2">
    <property type="entry name" value="PROLYL ENDOPEPTIDASE"/>
    <property type="match status" value="1"/>
</dbReference>
<dbReference type="PANTHER" id="PTHR42881">
    <property type="entry name" value="PROLYL ENDOPEPTIDASE"/>
    <property type="match status" value="1"/>
</dbReference>
<feature type="domain" description="Peptidase S9 prolyl oligopeptidase catalytic" evidence="7">
    <location>
        <begin position="495"/>
        <end position="705"/>
    </location>
</feature>
<dbReference type="FunFam" id="3.40.50.1820:FF:000005">
    <property type="entry name" value="Prolyl endopeptidase"/>
    <property type="match status" value="1"/>
</dbReference>
<dbReference type="SUPFAM" id="SSF53474">
    <property type="entry name" value="alpha/beta-Hydrolases"/>
    <property type="match status" value="1"/>
</dbReference>
<protein>
    <recommendedName>
        <fullName evidence="6">Prolyl endopeptidase</fullName>
        <ecNumber evidence="6">3.4.21.-</ecNumber>
    </recommendedName>
</protein>